<dbReference type="PANTHER" id="PTHR43126:SF2">
    <property type="entry name" value="D-ALANYL-D-ALANINE DIPEPTIDASE"/>
    <property type="match status" value="1"/>
</dbReference>
<keyword evidence="5 9" id="KW-0862">Zinc</keyword>
<accession>A0ABT3B5K2</accession>
<dbReference type="HAMAP" id="MF_01924">
    <property type="entry name" value="A_A_dipeptidase"/>
    <property type="match status" value="1"/>
</dbReference>
<dbReference type="InterPro" id="IPR000755">
    <property type="entry name" value="A_A_dipeptidase"/>
</dbReference>
<dbReference type="EC" id="3.4.13.22" evidence="9 10"/>
<organism evidence="11 12">
    <name type="scientific">Plectonema radiosum NIES-515</name>
    <dbReference type="NCBI Taxonomy" id="2986073"/>
    <lineage>
        <taxon>Bacteria</taxon>
        <taxon>Bacillati</taxon>
        <taxon>Cyanobacteriota</taxon>
        <taxon>Cyanophyceae</taxon>
        <taxon>Oscillatoriophycideae</taxon>
        <taxon>Oscillatoriales</taxon>
        <taxon>Microcoleaceae</taxon>
        <taxon>Plectonema</taxon>
    </lineage>
</organism>
<evidence type="ECO:0000256" key="5">
    <source>
        <dbReference type="ARBA" id="ARBA00022833"/>
    </source>
</evidence>
<evidence type="ECO:0000256" key="10">
    <source>
        <dbReference type="PIRNR" id="PIRNR026671"/>
    </source>
</evidence>
<keyword evidence="7 9" id="KW-0482">Metalloprotease</keyword>
<evidence type="ECO:0000256" key="6">
    <source>
        <dbReference type="ARBA" id="ARBA00022997"/>
    </source>
</evidence>
<evidence type="ECO:0000256" key="3">
    <source>
        <dbReference type="ARBA" id="ARBA00022723"/>
    </source>
</evidence>
<dbReference type="Proteomes" id="UP001526143">
    <property type="component" value="Unassembled WGS sequence"/>
</dbReference>
<evidence type="ECO:0000256" key="2">
    <source>
        <dbReference type="ARBA" id="ARBA00022670"/>
    </source>
</evidence>
<protein>
    <recommendedName>
        <fullName evidence="9 10">D-alanyl-D-alanine dipeptidase</fullName>
        <shortName evidence="9 10">D-Ala-D-Ala dipeptidase</shortName>
        <ecNumber evidence="9 10">3.4.13.22</ecNumber>
    </recommendedName>
</protein>
<feature type="binding site" evidence="9">
    <location>
        <position position="134"/>
    </location>
    <ligand>
        <name>Zn(2+)</name>
        <dbReference type="ChEBI" id="CHEBI:29105"/>
        <note>catalytic</note>
    </ligand>
</feature>
<dbReference type="PIRSF" id="PIRSF026671">
    <property type="entry name" value="AA_dipeptidase"/>
    <property type="match status" value="1"/>
</dbReference>
<keyword evidence="8 10" id="KW-0961">Cell wall biogenesis/degradation</keyword>
<keyword evidence="6 9" id="KW-0224">Dipeptidase</keyword>
<keyword evidence="4 9" id="KW-0378">Hydrolase</keyword>
<keyword evidence="2 9" id="KW-0645">Protease</keyword>
<gene>
    <name evidence="11" type="ORF">OGM63_24595</name>
</gene>
<feature type="site" description="Transition state stabilizer" evidence="9">
    <location>
        <position position="78"/>
    </location>
</feature>
<dbReference type="Pfam" id="PF01427">
    <property type="entry name" value="Peptidase_M15"/>
    <property type="match status" value="1"/>
</dbReference>
<keyword evidence="3 9" id="KW-0479">Metal-binding</keyword>
<comment type="similarity">
    <text evidence="9 10">Belongs to the peptidase M15D family.</text>
</comment>
<dbReference type="PANTHER" id="PTHR43126">
    <property type="entry name" value="D-ALANYL-D-ALANINE DIPEPTIDASE"/>
    <property type="match status" value="1"/>
</dbReference>
<comment type="caution">
    <text evidence="11">The sequence shown here is derived from an EMBL/GenBank/DDBJ whole genome shotgun (WGS) entry which is preliminary data.</text>
</comment>
<feature type="active site" description="Proton donor/acceptor" evidence="9">
    <location>
        <position position="203"/>
    </location>
</feature>
<feature type="binding site" evidence="9">
    <location>
        <position position="141"/>
    </location>
    <ligand>
        <name>Zn(2+)</name>
        <dbReference type="ChEBI" id="CHEBI:29105"/>
        <note>catalytic</note>
    </ligand>
</feature>
<feature type="binding site" evidence="9">
    <location>
        <position position="206"/>
    </location>
    <ligand>
        <name>Zn(2+)</name>
        <dbReference type="ChEBI" id="CHEBI:29105"/>
        <note>catalytic</note>
    </ligand>
</feature>
<name>A0ABT3B5K2_9CYAN</name>
<dbReference type="Gene3D" id="3.30.1380.10">
    <property type="match status" value="1"/>
</dbReference>
<evidence type="ECO:0000313" key="11">
    <source>
        <dbReference type="EMBL" id="MCV3216646.1"/>
    </source>
</evidence>
<evidence type="ECO:0000256" key="9">
    <source>
        <dbReference type="HAMAP-Rule" id="MF_01924"/>
    </source>
</evidence>
<dbReference type="InterPro" id="IPR009045">
    <property type="entry name" value="Zn_M74/Hedgehog-like"/>
</dbReference>
<comment type="function">
    <text evidence="9 10">Catalyzes hydrolysis of the D-alanyl-D-alanine dipeptide.</text>
</comment>
<comment type="catalytic activity">
    <reaction evidence="1 9 10">
        <text>D-alanyl-D-alanine + H2O = 2 D-alanine</text>
        <dbReference type="Rhea" id="RHEA:20661"/>
        <dbReference type="ChEBI" id="CHEBI:15377"/>
        <dbReference type="ChEBI" id="CHEBI:57416"/>
        <dbReference type="ChEBI" id="CHEBI:57822"/>
        <dbReference type="EC" id="3.4.13.22"/>
    </reaction>
</comment>
<dbReference type="EMBL" id="JAOWRF010000350">
    <property type="protein sequence ID" value="MCV3216646.1"/>
    <property type="molecule type" value="Genomic_DNA"/>
</dbReference>
<comment type="cofactor">
    <cofactor evidence="9">
        <name>Zn(2+)</name>
        <dbReference type="ChEBI" id="CHEBI:29105"/>
    </cofactor>
    <text evidence="9">Binds 1 zinc ion per subunit.</text>
</comment>
<keyword evidence="12" id="KW-1185">Reference proteome</keyword>
<dbReference type="RefSeq" id="WP_263748302.1">
    <property type="nucleotide sequence ID" value="NZ_JAOWRF010000350.1"/>
</dbReference>
<evidence type="ECO:0000256" key="7">
    <source>
        <dbReference type="ARBA" id="ARBA00023049"/>
    </source>
</evidence>
<evidence type="ECO:0000256" key="4">
    <source>
        <dbReference type="ARBA" id="ARBA00022801"/>
    </source>
</evidence>
<sequence length="235" mass="27162">MRPYHQIPIIECGEPLVEIPLELFAVESPHPYEKLGAPYGEHSPYFLRKSLISNLKEAQNHLQRIHPNWHIQIFDAYRPVAVQQFMVDYSFAQALQERGLIEAQLSSSKRQEIWEAVYEIWAVPSKEEKTPPPHSTGAAVDVTLVDDNRQVVDMGSPIDEMSERSLPDYFANNSELEAQQYHAHRQLLHDVMLKAGFQRNPREWWHFSLGDQMCCWLNNQLIPGSSLTARYGRVV</sequence>
<evidence type="ECO:0000256" key="1">
    <source>
        <dbReference type="ARBA" id="ARBA00001362"/>
    </source>
</evidence>
<proteinExistence type="inferred from homology"/>
<evidence type="ECO:0000256" key="8">
    <source>
        <dbReference type="ARBA" id="ARBA00023316"/>
    </source>
</evidence>
<evidence type="ECO:0000313" key="12">
    <source>
        <dbReference type="Proteomes" id="UP001526143"/>
    </source>
</evidence>
<reference evidence="11 12" key="1">
    <citation type="submission" date="2022-10" db="EMBL/GenBank/DDBJ databases">
        <title>Identification of biosynthetic pathway for the production of the potent trypsin inhibitor radiosumin.</title>
        <authorList>
            <person name="Fewer D.P."/>
            <person name="Delbaje E."/>
            <person name="Ouyang X."/>
            <person name="Agostino P.D."/>
            <person name="Wahlsten M."/>
            <person name="Jokela J."/>
            <person name="Permi P."/>
            <person name="Haapaniemi E."/>
            <person name="Koistinen H."/>
        </authorList>
    </citation>
    <scope>NUCLEOTIDE SEQUENCE [LARGE SCALE GENOMIC DNA]</scope>
    <source>
        <strain evidence="11 12">NIES-515</strain>
    </source>
</reference>
<dbReference type="SUPFAM" id="SSF55166">
    <property type="entry name" value="Hedgehog/DD-peptidase"/>
    <property type="match status" value="1"/>
</dbReference>